<feature type="transmembrane region" description="Helical" evidence="1">
    <location>
        <begin position="12"/>
        <end position="32"/>
    </location>
</feature>
<dbReference type="PANTHER" id="PTHR32063">
    <property type="match status" value="1"/>
</dbReference>
<dbReference type="OrthoDB" id="636130at2"/>
<proteinExistence type="predicted"/>
<feature type="transmembrane region" description="Helical" evidence="1">
    <location>
        <begin position="387"/>
        <end position="408"/>
    </location>
</feature>
<dbReference type="RefSeq" id="WP_092459227.1">
    <property type="nucleotide sequence ID" value="NZ_FPCJ01000001.1"/>
</dbReference>
<keyword evidence="1" id="KW-0472">Membrane</keyword>
<dbReference type="Gene3D" id="3.30.2090.10">
    <property type="entry name" value="Multidrug efflux transporter AcrB TolC docking domain, DN and DC subdomains"/>
    <property type="match status" value="1"/>
</dbReference>
<evidence type="ECO:0000256" key="1">
    <source>
        <dbReference type="SAM" id="Phobius"/>
    </source>
</evidence>
<dbReference type="Proteomes" id="UP000199537">
    <property type="component" value="Unassembled WGS sequence"/>
</dbReference>
<dbReference type="Pfam" id="PF00873">
    <property type="entry name" value="ACR_tran"/>
    <property type="match status" value="1"/>
</dbReference>
<sequence>MINRLISWSIHHRFVVVVFVLALTGYGMYQLLQTPVDAIPDLSDVQVIVFTEWPGRGPQVMEDQVTFPLVSSLQGIPKVKDIRGTSMFGMSFVYVVFQDGTDLYWARSRVLERLSYAQKQLPPDVVPTLGPDATGVGQVFWYTLEGKGYDLGTLRAIQDWYVKFALQDVPDVSEVASFGGFQPQYQVRINPQRLTYYHLSLEQVLQAIRENNRDVGGSVIDLNGANYVVRGLGYLKGIHDLERIPVAVEGSTPILLKDVAQVQMGGDHRLGIVDENGSGERVGGVVIMRYGANADAVIRAVKEKMKAVQAGLPPGIHFHVVYDRSTLIESAIHSIEHTLIEELVLVSVVIIVFLFHLRSALVAIFTIPAAVVISFIFIHWMGFNSNIMSLSGIAIAIGVIADNAIVMIENAHRHLTENE</sequence>
<dbReference type="PRINTS" id="PR00702">
    <property type="entry name" value="ACRIFLAVINRP"/>
</dbReference>
<dbReference type="InterPro" id="IPR027463">
    <property type="entry name" value="AcrB_DN_DC_subdom"/>
</dbReference>
<dbReference type="GO" id="GO:0042910">
    <property type="term" value="F:xenobiotic transmembrane transporter activity"/>
    <property type="evidence" value="ECO:0007669"/>
    <property type="project" value="TreeGrafter"/>
</dbReference>
<gene>
    <name evidence="2" type="ORF">SAMN05660895_1379</name>
</gene>
<dbReference type="SUPFAM" id="SSF82866">
    <property type="entry name" value="Multidrug efflux transporter AcrB transmembrane domain"/>
    <property type="match status" value="1"/>
</dbReference>
<dbReference type="AlphaFoldDB" id="A0A1I7ND18"/>
<keyword evidence="3" id="KW-1185">Reference proteome</keyword>
<protein>
    <submittedName>
        <fullName evidence="2">Heavy metal efflux pump, CzcA family</fullName>
    </submittedName>
</protein>
<keyword evidence="1" id="KW-0812">Transmembrane</keyword>
<dbReference type="GO" id="GO:0005886">
    <property type="term" value="C:plasma membrane"/>
    <property type="evidence" value="ECO:0007669"/>
    <property type="project" value="TreeGrafter"/>
</dbReference>
<dbReference type="Gene3D" id="3.30.70.1430">
    <property type="entry name" value="Multidrug efflux transporter AcrB pore domain"/>
    <property type="match status" value="1"/>
</dbReference>
<keyword evidence="1" id="KW-1133">Transmembrane helix</keyword>
<dbReference type="InterPro" id="IPR001036">
    <property type="entry name" value="Acrflvin-R"/>
</dbReference>
<organism evidence="2 3">
    <name type="scientific">Thermoflavifilum thermophilum</name>
    <dbReference type="NCBI Taxonomy" id="1393122"/>
    <lineage>
        <taxon>Bacteria</taxon>
        <taxon>Pseudomonadati</taxon>
        <taxon>Bacteroidota</taxon>
        <taxon>Chitinophagia</taxon>
        <taxon>Chitinophagales</taxon>
        <taxon>Chitinophagaceae</taxon>
        <taxon>Thermoflavifilum</taxon>
    </lineage>
</organism>
<evidence type="ECO:0000313" key="3">
    <source>
        <dbReference type="Proteomes" id="UP000199537"/>
    </source>
</evidence>
<feature type="transmembrane region" description="Helical" evidence="1">
    <location>
        <begin position="362"/>
        <end position="381"/>
    </location>
</feature>
<feature type="transmembrane region" description="Helical" evidence="1">
    <location>
        <begin position="338"/>
        <end position="355"/>
    </location>
</feature>
<evidence type="ECO:0000313" key="2">
    <source>
        <dbReference type="EMBL" id="SFV32550.1"/>
    </source>
</evidence>
<reference evidence="3" key="1">
    <citation type="submission" date="2016-10" db="EMBL/GenBank/DDBJ databases">
        <authorList>
            <person name="Varghese N."/>
            <person name="Submissions S."/>
        </authorList>
    </citation>
    <scope>NUCLEOTIDE SEQUENCE [LARGE SCALE GENOMIC DNA]</scope>
    <source>
        <strain evidence="3">DSM 14807</strain>
    </source>
</reference>
<dbReference type="EMBL" id="FPCJ01000001">
    <property type="protein sequence ID" value="SFV32550.1"/>
    <property type="molecule type" value="Genomic_DNA"/>
</dbReference>
<dbReference type="Gene3D" id="3.30.70.1320">
    <property type="entry name" value="Multidrug efflux transporter AcrB pore domain like"/>
    <property type="match status" value="1"/>
</dbReference>
<dbReference type="STRING" id="1393122.SAMN05660895_1379"/>
<name>A0A1I7ND18_9BACT</name>
<dbReference type="SUPFAM" id="SSF82693">
    <property type="entry name" value="Multidrug efflux transporter AcrB pore domain, PN1, PN2, PC1 and PC2 subdomains"/>
    <property type="match status" value="2"/>
</dbReference>
<dbReference type="Gene3D" id="1.20.1640.10">
    <property type="entry name" value="Multidrug efflux transporter AcrB transmembrane domain"/>
    <property type="match status" value="1"/>
</dbReference>
<accession>A0A1I7ND18</accession>
<dbReference type="PANTHER" id="PTHR32063:SF19">
    <property type="entry name" value="CATION EFFLUX SYSTEM PROTEIN CUSA"/>
    <property type="match status" value="1"/>
</dbReference>
<dbReference type="SUPFAM" id="SSF82714">
    <property type="entry name" value="Multidrug efflux transporter AcrB TolC docking domain, DN and DC subdomains"/>
    <property type="match status" value="1"/>
</dbReference>